<dbReference type="Proteomes" id="UP001296943">
    <property type="component" value="Unassembled WGS sequence"/>
</dbReference>
<protein>
    <submittedName>
        <fullName evidence="1">Uncharacterized protein</fullName>
    </submittedName>
</protein>
<name>A0ABS2MZW1_9BACI</name>
<comment type="caution">
    <text evidence="1">The sequence shown here is derived from an EMBL/GenBank/DDBJ whole genome shotgun (WGS) entry which is preliminary data.</text>
</comment>
<accession>A0ABS2MZW1</accession>
<gene>
    <name evidence="1" type="ORF">JOC48_001824</name>
</gene>
<organism evidence="1 2">
    <name type="scientific">Aquibacillus albus</name>
    <dbReference type="NCBI Taxonomy" id="1168171"/>
    <lineage>
        <taxon>Bacteria</taxon>
        <taxon>Bacillati</taxon>
        <taxon>Bacillota</taxon>
        <taxon>Bacilli</taxon>
        <taxon>Bacillales</taxon>
        <taxon>Bacillaceae</taxon>
        <taxon>Aquibacillus</taxon>
    </lineage>
</organism>
<keyword evidence="2" id="KW-1185">Reference proteome</keyword>
<sequence length="74" mass="8689">MNEFSDRAEKWRNFNQFVIQILHEDDIYPISKQQSDIYYELAKHEMSVIQKQISSIGGPRYSEPPMGLSIKPSK</sequence>
<proteinExistence type="predicted"/>
<dbReference type="EMBL" id="JAFBDR010000008">
    <property type="protein sequence ID" value="MBM7571328.1"/>
    <property type="molecule type" value="Genomic_DNA"/>
</dbReference>
<evidence type="ECO:0000313" key="2">
    <source>
        <dbReference type="Proteomes" id="UP001296943"/>
    </source>
</evidence>
<evidence type="ECO:0000313" key="1">
    <source>
        <dbReference type="EMBL" id="MBM7571328.1"/>
    </source>
</evidence>
<reference evidence="1 2" key="1">
    <citation type="submission" date="2021-01" db="EMBL/GenBank/DDBJ databases">
        <title>Genomic Encyclopedia of Type Strains, Phase IV (KMG-IV): sequencing the most valuable type-strain genomes for metagenomic binning, comparative biology and taxonomic classification.</title>
        <authorList>
            <person name="Goeker M."/>
        </authorList>
    </citation>
    <scope>NUCLEOTIDE SEQUENCE [LARGE SCALE GENOMIC DNA]</scope>
    <source>
        <strain evidence="1 2">DSM 23711</strain>
    </source>
</reference>
<dbReference type="RefSeq" id="WP_204498850.1">
    <property type="nucleotide sequence ID" value="NZ_JAFBDR010000008.1"/>
</dbReference>